<keyword evidence="3" id="KW-0732">Signal</keyword>
<feature type="chain" id="PRO_5041906803" evidence="3">
    <location>
        <begin position="20"/>
        <end position="375"/>
    </location>
</feature>
<evidence type="ECO:0000256" key="3">
    <source>
        <dbReference type="SAM" id="SignalP"/>
    </source>
</evidence>
<keyword evidence="5" id="KW-1185">Reference proteome</keyword>
<accession>A0AAD8C5I7</accession>
<reference evidence="4" key="2">
    <citation type="submission" date="2023-04" db="EMBL/GenBank/DDBJ databases">
        <authorList>
            <person name="Bu L."/>
            <person name="Lu L."/>
            <person name="Laidemitt M.R."/>
            <person name="Zhang S.M."/>
            <person name="Mutuku M."/>
            <person name="Mkoji G."/>
            <person name="Steinauer M."/>
            <person name="Loker E.S."/>
        </authorList>
    </citation>
    <scope>NUCLEOTIDE SEQUENCE</scope>
    <source>
        <strain evidence="4">KasaAsao</strain>
        <tissue evidence="4">Whole Snail</tissue>
    </source>
</reference>
<keyword evidence="2 4" id="KW-0812">Transmembrane</keyword>
<keyword evidence="2" id="KW-1133">Transmembrane helix</keyword>
<proteinExistence type="predicted"/>
<evidence type="ECO:0000313" key="4">
    <source>
        <dbReference type="EMBL" id="KAK0066866.1"/>
    </source>
</evidence>
<evidence type="ECO:0000256" key="2">
    <source>
        <dbReference type="SAM" id="Phobius"/>
    </source>
</evidence>
<keyword evidence="1" id="KW-0175">Coiled coil</keyword>
<feature type="transmembrane region" description="Helical" evidence="2">
    <location>
        <begin position="260"/>
        <end position="281"/>
    </location>
</feature>
<organism evidence="4 5">
    <name type="scientific">Biomphalaria pfeifferi</name>
    <name type="common">Bloodfluke planorb</name>
    <name type="synonym">Freshwater snail</name>
    <dbReference type="NCBI Taxonomy" id="112525"/>
    <lineage>
        <taxon>Eukaryota</taxon>
        <taxon>Metazoa</taxon>
        <taxon>Spiralia</taxon>
        <taxon>Lophotrochozoa</taxon>
        <taxon>Mollusca</taxon>
        <taxon>Gastropoda</taxon>
        <taxon>Heterobranchia</taxon>
        <taxon>Euthyneura</taxon>
        <taxon>Panpulmonata</taxon>
        <taxon>Hygrophila</taxon>
        <taxon>Lymnaeoidea</taxon>
        <taxon>Planorbidae</taxon>
        <taxon>Biomphalaria</taxon>
    </lineage>
</organism>
<feature type="coiled-coil region" evidence="1">
    <location>
        <begin position="317"/>
        <end position="365"/>
    </location>
</feature>
<protein>
    <submittedName>
        <fullName evidence="4">Polymorphic transmembrane cluster 2 transmembrane protein 9</fullName>
    </submittedName>
</protein>
<reference evidence="4" key="1">
    <citation type="journal article" date="2023" name="PLoS Negl. Trop. Dis.">
        <title>A genome sequence for Biomphalaria pfeifferi, the major vector snail for the human-infecting parasite Schistosoma mansoni.</title>
        <authorList>
            <person name="Bu L."/>
            <person name="Lu L."/>
            <person name="Laidemitt M.R."/>
            <person name="Zhang S.M."/>
            <person name="Mutuku M."/>
            <person name="Mkoji G."/>
            <person name="Steinauer M."/>
            <person name="Loker E.S."/>
        </authorList>
    </citation>
    <scope>NUCLEOTIDE SEQUENCE</scope>
    <source>
        <strain evidence="4">KasaAsao</strain>
    </source>
</reference>
<comment type="caution">
    <text evidence="4">The sequence shown here is derived from an EMBL/GenBank/DDBJ whole genome shotgun (WGS) entry which is preliminary data.</text>
</comment>
<feature type="signal peptide" evidence="3">
    <location>
        <begin position="1"/>
        <end position="19"/>
    </location>
</feature>
<dbReference type="EMBL" id="JASAOG010000009">
    <property type="protein sequence ID" value="KAK0066866.1"/>
    <property type="molecule type" value="Genomic_DNA"/>
</dbReference>
<gene>
    <name evidence="4" type="ORF">Bpfe_003601</name>
</gene>
<sequence>MFYLIKTLYLLAFVDLIAAEASLPITLKGCESRPKCGHVLVDNMDNITCTAQINNLTDLTDYKVRFFLKRKGFSLNVQRCQLDLKDGCIEKRDKLCYCREQNEIVFNFVVLYDDSKAQITASLKKGKENEIFSEIFTAPHIIQAPKIESLQLLVKNMEVKNETEIQVSNDDKKLPLTLSSDDEEALQMCSLHYDQDLNTDSALSLKPETMTIKIKMCEKEIGRYILKILYEDDLKQTSPNISESSTKTTPKVANESKDTFLILLIIVSALFLILIIIFLLWKYKNFHRFNCISSQNNYPEITPTGRQLVDMDRDSQLKQLEVKCVELTEENLVLTTRHKKLEEKIQELENKIKDLTNTNQEKGNEDFGVRLPLLH</sequence>
<dbReference type="Proteomes" id="UP001233172">
    <property type="component" value="Unassembled WGS sequence"/>
</dbReference>
<keyword evidence="2" id="KW-0472">Membrane</keyword>
<dbReference type="AlphaFoldDB" id="A0AAD8C5I7"/>
<evidence type="ECO:0000313" key="5">
    <source>
        <dbReference type="Proteomes" id="UP001233172"/>
    </source>
</evidence>
<evidence type="ECO:0000256" key="1">
    <source>
        <dbReference type="SAM" id="Coils"/>
    </source>
</evidence>
<name>A0AAD8C5I7_BIOPF</name>